<reference evidence="3" key="1">
    <citation type="submission" date="2023-03" db="EMBL/GenBank/DDBJ databases">
        <title>Massive genome expansion in bonnet fungi (Mycena s.s.) driven by repeated elements and novel gene families across ecological guilds.</title>
        <authorList>
            <consortium name="Lawrence Berkeley National Laboratory"/>
            <person name="Harder C.B."/>
            <person name="Miyauchi S."/>
            <person name="Viragh M."/>
            <person name="Kuo A."/>
            <person name="Thoen E."/>
            <person name="Andreopoulos B."/>
            <person name="Lu D."/>
            <person name="Skrede I."/>
            <person name="Drula E."/>
            <person name="Henrissat B."/>
            <person name="Morin E."/>
            <person name="Kohler A."/>
            <person name="Barry K."/>
            <person name="LaButti K."/>
            <person name="Morin E."/>
            <person name="Salamov A."/>
            <person name="Lipzen A."/>
            <person name="Mereny Z."/>
            <person name="Hegedus B."/>
            <person name="Baldrian P."/>
            <person name="Stursova M."/>
            <person name="Weitz H."/>
            <person name="Taylor A."/>
            <person name="Grigoriev I.V."/>
            <person name="Nagy L.G."/>
            <person name="Martin F."/>
            <person name="Kauserud H."/>
        </authorList>
    </citation>
    <scope>NUCLEOTIDE SEQUENCE</scope>
    <source>
        <strain evidence="3">CBHHK173m</strain>
    </source>
</reference>
<gene>
    <name evidence="3" type="ORF">B0H15DRAFT_846503</name>
</gene>
<name>A0AAD6U503_9AGAR</name>
<dbReference type="EMBL" id="JARJCN010000033">
    <property type="protein sequence ID" value="KAJ7085821.1"/>
    <property type="molecule type" value="Genomic_DNA"/>
</dbReference>
<comment type="caution">
    <text evidence="3">The sequence shown here is derived from an EMBL/GenBank/DDBJ whole genome shotgun (WGS) entry which is preliminary data.</text>
</comment>
<protein>
    <recommendedName>
        <fullName evidence="2">HNH nuclease domain-containing protein</fullName>
    </recommendedName>
</protein>
<proteinExistence type="predicted"/>
<feature type="region of interest" description="Disordered" evidence="1">
    <location>
        <begin position="280"/>
        <end position="307"/>
    </location>
</feature>
<accession>A0AAD6U503</accession>
<evidence type="ECO:0000259" key="2">
    <source>
        <dbReference type="Pfam" id="PF13391"/>
    </source>
</evidence>
<evidence type="ECO:0000313" key="3">
    <source>
        <dbReference type="EMBL" id="KAJ7085821.1"/>
    </source>
</evidence>
<dbReference type="Pfam" id="PF13391">
    <property type="entry name" value="HNH_2"/>
    <property type="match status" value="1"/>
</dbReference>
<dbReference type="AlphaFoldDB" id="A0AAD6U503"/>
<keyword evidence="4" id="KW-1185">Reference proteome</keyword>
<dbReference type="InterPro" id="IPR003615">
    <property type="entry name" value="HNH_nuc"/>
</dbReference>
<dbReference type="Proteomes" id="UP001222325">
    <property type="component" value="Unassembled WGS sequence"/>
</dbReference>
<sequence>MATLQLYMKVDGAWTLFLDIPVLEALRLSNRPVKWLRYMAWCIHGQPGRLTAFDGSQVDEEQGLAGLLQSYYYVSAFPPCFIDVNAIDDRTSDASGCDLTRRRAHFRDDVIDRDGTCIITGDAPLNCTACHILPHAKGDNYMRSLMDHRGIQGPARVDKIDDVRNGILLCNGLPRPFGAGEVAFLLTPSLYLAPDDIPANAAGPVPLHRLTIQHIFTPPGVIMTARLAPHNDDVRLDVSPDAPSADILHFFYACAVLRRWGAASAARHLASKGIQDMYYNDAPYNPEEESREEASNDEGSTHEHGFDGRAVISDIMDQLLLPYVRERSSPFKPQAVQAWLETVE</sequence>
<feature type="domain" description="HNH nuclease" evidence="2">
    <location>
        <begin position="117"/>
        <end position="184"/>
    </location>
</feature>
<organism evidence="3 4">
    <name type="scientific">Mycena belliarum</name>
    <dbReference type="NCBI Taxonomy" id="1033014"/>
    <lineage>
        <taxon>Eukaryota</taxon>
        <taxon>Fungi</taxon>
        <taxon>Dikarya</taxon>
        <taxon>Basidiomycota</taxon>
        <taxon>Agaricomycotina</taxon>
        <taxon>Agaricomycetes</taxon>
        <taxon>Agaricomycetidae</taxon>
        <taxon>Agaricales</taxon>
        <taxon>Marasmiineae</taxon>
        <taxon>Mycenaceae</taxon>
        <taxon>Mycena</taxon>
    </lineage>
</organism>
<evidence type="ECO:0000313" key="4">
    <source>
        <dbReference type="Proteomes" id="UP001222325"/>
    </source>
</evidence>
<evidence type="ECO:0000256" key="1">
    <source>
        <dbReference type="SAM" id="MobiDB-lite"/>
    </source>
</evidence>